<dbReference type="InterPro" id="IPR003661">
    <property type="entry name" value="HisK_dim/P_dom"/>
</dbReference>
<feature type="modified residue" description="4-aspartylphosphate" evidence="6">
    <location>
        <position position="759"/>
    </location>
</feature>
<evidence type="ECO:0000313" key="11">
    <source>
        <dbReference type="Proteomes" id="UP001500547"/>
    </source>
</evidence>
<dbReference type="PANTHER" id="PTHR43047:SF72">
    <property type="entry name" value="OSMOSENSING HISTIDINE PROTEIN KINASE SLN1"/>
    <property type="match status" value="1"/>
</dbReference>
<dbReference type="InterPro" id="IPR011006">
    <property type="entry name" value="CheY-like_superfamily"/>
</dbReference>
<name>A0ABP9Q6Q1_9RHOO</name>
<gene>
    <name evidence="10" type="ORF">GCM10025770_00610</name>
</gene>
<dbReference type="Pfam" id="PF02518">
    <property type="entry name" value="HATPase_c"/>
    <property type="match status" value="1"/>
</dbReference>
<dbReference type="SUPFAM" id="SSF52172">
    <property type="entry name" value="CheY-like"/>
    <property type="match status" value="1"/>
</dbReference>
<dbReference type="InterPro" id="IPR035965">
    <property type="entry name" value="PAS-like_dom_sf"/>
</dbReference>
<protein>
    <recommendedName>
        <fullName evidence="2">histidine kinase</fullName>
        <ecNumber evidence="2">2.7.13.3</ecNumber>
    </recommendedName>
</protein>
<dbReference type="CDD" id="cd00082">
    <property type="entry name" value="HisKA"/>
    <property type="match status" value="1"/>
</dbReference>
<evidence type="ECO:0000256" key="6">
    <source>
        <dbReference type="PROSITE-ProRule" id="PRU00169"/>
    </source>
</evidence>
<dbReference type="NCBIfam" id="TIGR00229">
    <property type="entry name" value="sensory_box"/>
    <property type="match status" value="2"/>
</dbReference>
<dbReference type="InterPro" id="IPR013656">
    <property type="entry name" value="PAS_4"/>
</dbReference>
<dbReference type="SMART" id="SM00448">
    <property type="entry name" value="REC"/>
    <property type="match status" value="1"/>
</dbReference>
<dbReference type="InterPro" id="IPR004358">
    <property type="entry name" value="Sig_transdc_His_kin-like_C"/>
</dbReference>
<evidence type="ECO:0000256" key="5">
    <source>
        <dbReference type="ARBA" id="ARBA00022777"/>
    </source>
</evidence>
<proteinExistence type="predicted"/>
<sequence length="848" mass="94217">MKDRVQELLAAAILALLAALLSQALAMSGPAALLLTALAAITPAVWGLRRQSQRDDAHRAFIQRIVDALPEPFYIKDADSHYIVANRAFAARHGLTPEDVIGLTPEQVFVDPVYANMVRQEDRRVLEGLQVAKEEHSPNPITGVERYQLVTKTLSNDSRGIPIIIGINLDVTRWRQTERALNETLDRERSHRERTQAYMQRLIDVMPEPIYIKDSNARFLMVNEAFARERRRSAAELLGLTSFDLAPNPETAHMVAEEDAEILATGKSIFKEYLAHTPDTGEERYRLVHKRFCLDAEGNPIIVGAHFDITDLRRAERTLQNALEREVALRLRVQRYMQRLIDVIPQPVYVKDAESRYIMVNDAFARDRGASREHFVGKLPRELGSSQENHVSVLAEDAQALAGVVISKEEHRPHPVTNEMRYRFISKGTCLDAEGRPVIVGANFDITAWRTAEQAAEQASAAKSQFLASMSHEIRTPLSGVIGTLRLSLMDDSLAPETRNYLETSLSNAESLLTIISDILDFSKIEAGQLKLEHIDFNLFTHVRDCVQIFQAHAASRSLAFRLDFAPGTPEVLRGDPTRIRQVISNLVGNAVKFTETGSVSVLLQSPGINNGRHHIVCEVRDTGIGIPKEALERLFQKFQQADVSTTRRFGGTGLGLAICKQLVEAMGGLIHVESQEGVGTTFRVELWLEPGQKIVEANAPLIPHPRKIRILCAEDVPVNQLIVRTQLAHMGHPVDIVEDGLAAIEALASDDYDLVLMDGRMPRMDGPEAVRAIRAGGLDDIRVRNPRIPIVALTANASEEDKQKTLAAGMDEYLTKPVSERDLHAVIARVIARIESEAPAASAERPD</sequence>
<feature type="domain" description="Response regulatory" evidence="8">
    <location>
        <begin position="710"/>
        <end position="832"/>
    </location>
</feature>
<dbReference type="Gene3D" id="3.30.450.20">
    <property type="entry name" value="PAS domain"/>
    <property type="match status" value="3"/>
</dbReference>
<dbReference type="EC" id="2.7.13.3" evidence="2"/>
<dbReference type="PANTHER" id="PTHR43047">
    <property type="entry name" value="TWO-COMPONENT HISTIDINE PROTEIN KINASE"/>
    <property type="match status" value="1"/>
</dbReference>
<evidence type="ECO:0000256" key="1">
    <source>
        <dbReference type="ARBA" id="ARBA00000085"/>
    </source>
</evidence>
<dbReference type="InterPro" id="IPR000014">
    <property type="entry name" value="PAS"/>
</dbReference>
<evidence type="ECO:0000259" key="9">
    <source>
        <dbReference type="PROSITE" id="PS50112"/>
    </source>
</evidence>
<dbReference type="CDD" id="cd16922">
    <property type="entry name" value="HATPase_EvgS-ArcB-TorS-like"/>
    <property type="match status" value="1"/>
</dbReference>
<dbReference type="Gene3D" id="3.30.565.10">
    <property type="entry name" value="Histidine kinase-like ATPase, C-terminal domain"/>
    <property type="match status" value="1"/>
</dbReference>
<dbReference type="PROSITE" id="PS50109">
    <property type="entry name" value="HIS_KIN"/>
    <property type="match status" value="1"/>
</dbReference>
<evidence type="ECO:0000256" key="2">
    <source>
        <dbReference type="ARBA" id="ARBA00012438"/>
    </source>
</evidence>
<dbReference type="Gene3D" id="1.10.287.130">
    <property type="match status" value="1"/>
</dbReference>
<dbReference type="PROSITE" id="PS50112">
    <property type="entry name" value="PAS"/>
    <property type="match status" value="3"/>
</dbReference>
<comment type="catalytic activity">
    <reaction evidence="1">
        <text>ATP + protein L-histidine = ADP + protein N-phospho-L-histidine.</text>
        <dbReference type="EC" id="2.7.13.3"/>
    </reaction>
</comment>
<dbReference type="InterPro" id="IPR001789">
    <property type="entry name" value="Sig_transdc_resp-reg_receiver"/>
</dbReference>
<evidence type="ECO:0000259" key="7">
    <source>
        <dbReference type="PROSITE" id="PS50109"/>
    </source>
</evidence>
<evidence type="ECO:0000259" key="8">
    <source>
        <dbReference type="PROSITE" id="PS50110"/>
    </source>
</evidence>
<keyword evidence="11" id="KW-1185">Reference proteome</keyword>
<dbReference type="EMBL" id="BAABLD010000001">
    <property type="protein sequence ID" value="GAA5157415.1"/>
    <property type="molecule type" value="Genomic_DNA"/>
</dbReference>
<reference evidence="11" key="1">
    <citation type="journal article" date="2019" name="Int. J. Syst. Evol. Microbiol.">
        <title>The Global Catalogue of Microorganisms (GCM) 10K type strain sequencing project: providing services to taxonomists for standard genome sequencing and annotation.</title>
        <authorList>
            <consortium name="The Broad Institute Genomics Platform"/>
            <consortium name="The Broad Institute Genome Sequencing Center for Infectious Disease"/>
            <person name="Wu L."/>
            <person name="Ma J."/>
        </authorList>
    </citation>
    <scope>NUCLEOTIDE SEQUENCE [LARGE SCALE GENOMIC DNA]</scope>
    <source>
        <strain evidence="11">JCM 18715</strain>
    </source>
</reference>
<feature type="domain" description="Histidine kinase" evidence="7">
    <location>
        <begin position="469"/>
        <end position="691"/>
    </location>
</feature>
<dbReference type="PROSITE" id="PS50110">
    <property type="entry name" value="RESPONSE_REGULATORY"/>
    <property type="match status" value="1"/>
</dbReference>
<dbReference type="SMART" id="SM00388">
    <property type="entry name" value="HisKA"/>
    <property type="match status" value="1"/>
</dbReference>
<dbReference type="Pfam" id="PF00512">
    <property type="entry name" value="HisKA"/>
    <property type="match status" value="1"/>
</dbReference>
<dbReference type="InterPro" id="IPR003594">
    <property type="entry name" value="HATPase_dom"/>
</dbReference>
<organism evidence="10 11">
    <name type="scientific">Viridibacterium curvum</name>
    <dbReference type="NCBI Taxonomy" id="1101404"/>
    <lineage>
        <taxon>Bacteria</taxon>
        <taxon>Pseudomonadati</taxon>
        <taxon>Pseudomonadota</taxon>
        <taxon>Betaproteobacteria</taxon>
        <taxon>Rhodocyclales</taxon>
        <taxon>Rhodocyclaceae</taxon>
        <taxon>Viridibacterium</taxon>
    </lineage>
</organism>
<dbReference type="InterPro" id="IPR036890">
    <property type="entry name" value="HATPase_C_sf"/>
</dbReference>
<feature type="domain" description="PAS" evidence="9">
    <location>
        <begin position="195"/>
        <end position="266"/>
    </location>
</feature>
<keyword evidence="4" id="KW-0808">Transferase</keyword>
<dbReference type="Pfam" id="PF08448">
    <property type="entry name" value="PAS_4"/>
    <property type="match status" value="3"/>
</dbReference>
<dbReference type="SMART" id="SM00387">
    <property type="entry name" value="HATPase_c"/>
    <property type="match status" value="1"/>
</dbReference>
<dbReference type="InterPro" id="IPR005467">
    <property type="entry name" value="His_kinase_dom"/>
</dbReference>
<keyword evidence="3 6" id="KW-0597">Phosphoprotein</keyword>
<dbReference type="SUPFAM" id="SSF55785">
    <property type="entry name" value="PYP-like sensor domain (PAS domain)"/>
    <property type="match status" value="3"/>
</dbReference>
<dbReference type="SMART" id="SM00091">
    <property type="entry name" value="PAS"/>
    <property type="match status" value="3"/>
</dbReference>
<dbReference type="Gene3D" id="3.40.50.2300">
    <property type="match status" value="1"/>
</dbReference>
<evidence type="ECO:0000256" key="3">
    <source>
        <dbReference type="ARBA" id="ARBA00022553"/>
    </source>
</evidence>
<dbReference type="Proteomes" id="UP001500547">
    <property type="component" value="Unassembled WGS sequence"/>
</dbReference>
<feature type="domain" description="PAS" evidence="9">
    <location>
        <begin position="58"/>
        <end position="129"/>
    </location>
</feature>
<dbReference type="SUPFAM" id="SSF55874">
    <property type="entry name" value="ATPase domain of HSP90 chaperone/DNA topoisomerase II/histidine kinase"/>
    <property type="match status" value="1"/>
</dbReference>
<dbReference type="Pfam" id="PF00072">
    <property type="entry name" value="Response_reg"/>
    <property type="match status" value="1"/>
</dbReference>
<dbReference type="SUPFAM" id="SSF47384">
    <property type="entry name" value="Homodimeric domain of signal transducing histidine kinase"/>
    <property type="match status" value="1"/>
</dbReference>
<evidence type="ECO:0000313" key="10">
    <source>
        <dbReference type="EMBL" id="GAA5157415.1"/>
    </source>
</evidence>
<comment type="caution">
    <text evidence="10">The sequence shown here is derived from an EMBL/GenBank/DDBJ whole genome shotgun (WGS) entry which is preliminary data.</text>
</comment>
<keyword evidence="5" id="KW-0418">Kinase</keyword>
<accession>A0ABP9Q6Q1</accession>
<dbReference type="RefSeq" id="WP_345530820.1">
    <property type="nucleotide sequence ID" value="NZ_BAABLD010000001.1"/>
</dbReference>
<dbReference type="PRINTS" id="PR00344">
    <property type="entry name" value="BCTRLSENSOR"/>
</dbReference>
<feature type="domain" description="PAS" evidence="9">
    <location>
        <begin position="333"/>
        <end position="378"/>
    </location>
</feature>
<dbReference type="InterPro" id="IPR036097">
    <property type="entry name" value="HisK_dim/P_sf"/>
</dbReference>
<evidence type="ECO:0000256" key="4">
    <source>
        <dbReference type="ARBA" id="ARBA00022679"/>
    </source>
</evidence>
<dbReference type="CDD" id="cd17546">
    <property type="entry name" value="REC_hyHK_CKI1_RcsC-like"/>
    <property type="match status" value="1"/>
</dbReference>